<feature type="chain" id="PRO_5023139195" evidence="1">
    <location>
        <begin position="36"/>
        <end position="191"/>
    </location>
</feature>
<proteinExistence type="predicted"/>
<accession>A0A5B9QZK9</accession>
<dbReference type="AlphaFoldDB" id="A0A5B9QZK9"/>
<gene>
    <name evidence="2" type="ORF">UC8_53870</name>
</gene>
<dbReference type="KEGG" id="rul:UC8_53870"/>
<evidence type="ECO:0000313" key="3">
    <source>
        <dbReference type="Proteomes" id="UP000325286"/>
    </source>
</evidence>
<dbReference type="EMBL" id="CP042914">
    <property type="protein sequence ID" value="QEG43340.1"/>
    <property type="molecule type" value="Genomic_DNA"/>
</dbReference>
<organism evidence="2 3">
    <name type="scientific">Roseimaritima ulvae</name>
    <dbReference type="NCBI Taxonomy" id="980254"/>
    <lineage>
        <taxon>Bacteria</taxon>
        <taxon>Pseudomonadati</taxon>
        <taxon>Planctomycetota</taxon>
        <taxon>Planctomycetia</taxon>
        <taxon>Pirellulales</taxon>
        <taxon>Pirellulaceae</taxon>
        <taxon>Roseimaritima</taxon>
    </lineage>
</organism>
<keyword evidence="3" id="KW-1185">Reference proteome</keyword>
<protein>
    <submittedName>
        <fullName evidence="2">Uncharacterized protein</fullName>
    </submittedName>
</protein>
<dbReference type="Proteomes" id="UP000325286">
    <property type="component" value="Chromosome"/>
</dbReference>
<name>A0A5B9QZK9_9BACT</name>
<keyword evidence="1" id="KW-0732">Signal</keyword>
<dbReference type="RefSeq" id="WP_068142692.1">
    <property type="nucleotide sequence ID" value="NZ_CP042914.1"/>
</dbReference>
<sequence length="191" mass="20790" precursor="true">MIRSAPSSFKIASSFGRVAVGGLCLLSLMSQAAVAQDFSQGVVGRPTHATLEACLANWDRDAESDGWRAQVMLLDKHSRPAPLRAHATFELVARVPSPDRTHYVDAPGKTMRWWKQLEFNAAGVAEVQLPKRVAEPRGLLGQSSRAKRFAPRPRWAVLRVRVSVPTVGVLESVAPVAFAEPLLVDSDSLGR</sequence>
<evidence type="ECO:0000313" key="2">
    <source>
        <dbReference type="EMBL" id="QEG43340.1"/>
    </source>
</evidence>
<dbReference type="OrthoDB" id="286446at2"/>
<evidence type="ECO:0000256" key="1">
    <source>
        <dbReference type="SAM" id="SignalP"/>
    </source>
</evidence>
<reference evidence="2 3" key="1">
    <citation type="submission" date="2019-08" db="EMBL/GenBank/DDBJ databases">
        <title>Deep-cultivation of Planctomycetes and their phenomic and genomic characterization uncovers novel biology.</title>
        <authorList>
            <person name="Wiegand S."/>
            <person name="Jogler M."/>
            <person name="Boedeker C."/>
            <person name="Pinto D."/>
            <person name="Vollmers J."/>
            <person name="Rivas-Marin E."/>
            <person name="Kohn T."/>
            <person name="Peeters S.H."/>
            <person name="Heuer A."/>
            <person name="Rast P."/>
            <person name="Oberbeckmann S."/>
            <person name="Bunk B."/>
            <person name="Jeske O."/>
            <person name="Meyerdierks A."/>
            <person name="Storesund J.E."/>
            <person name="Kallscheuer N."/>
            <person name="Luecker S."/>
            <person name="Lage O.M."/>
            <person name="Pohl T."/>
            <person name="Merkel B.J."/>
            <person name="Hornburger P."/>
            <person name="Mueller R.-W."/>
            <person name="Bruemmer F."/>
            <person name="Labrenz M."/>
            <person name="Spormann A.M."/>
            <person name="Op den Camp H."/>
            <person name="Overmann J."/>
            <person name="Amann R."/>
            <person name="Jetten M.S.M."/>
            <person name="Mascher T."/>
            <person name="Medema M.H."/>
            <person name="Devos D.P."/>
            <person name="Kaster A.-K."/>
            <person name="Ovreas L."/>
            <person name="Rohde M."/>
            <person name="Galperin M.Y."/>
            <person name="Jogler C."/>
        </authorList>
    </citation>
    <scope>NUCLEOTIDE SEQUENCE [LARGE SCALE GENOMIC DNA]</scope>
    <source>
        <strain evidence="2 3">UC8</strain>
    </source>
</reference>
<feature type="signal peptide" evidence="1">
    <location>
        <begin position="1"/>
        <end position="35"/>
    </location>
</feature>